<organism evidence="14 15">
    <name type="scientific">Erpetoichthys calabaricus</name>
    <name type="common">Rope fish</name>
    <name type="synonym">Calamoichthys calabaricus</name>
    <dbReference type="NCBI Taxonomy" id="27687"/>
    <lineage>
        <taxon>Eukaryota</taxon>
        <taxon>Metazoa</taxon>
        <taxon>Chordata</taxon>
        <taxon>Craniata</taxon>
        <taxon>Vertebrata</taxon>
        <taxon>Euteleostomi</taxon>
        <taxon>Actinopterygii</taxon>
        <taxon>Polypteriformes</taxon>
        <taxon>Polypteridae</taxon>
        <taxon>Erpetoichthys</taxon>
    </lineage>
</organism>
<comment type="cofactor">
    <cofactor evidence="1">
        <name>Mn(2+)</name>
        <dbReference type="ChEBI" id="CHEBI:29035"/>
    </cofactor>
</comment>
<dbReference type="GO" id="GO:0140933">
    <property type="term" value="F:5'-(N(7)-methylguanosine 5'-triphospho)-[mRNA] hydrolase activity"/>
    <property type="evidence" value="ECO:0007669"/>
    <property type="project" value="UniProtKB-EC"/>
</dbReference>
<dbReference type="Pfam" id="PF00293">
    <property type="entry name" value="NUDIX"/>
    <property type="match status" value="1"/>
</dbReference>
<evidence type="ECO:0000256" key="12">
    <source>
        <dbReference type="ARBA" id="ARBA00093663"/>
    </source>
</evidence>
<sequence>MKASVEAEMETVRRILVHLSKENSLPQCARFVQSITGHFNGSHNDSVTVNCVLENNKFILSDHEVEGNPGLILKRAHFCPIKHLSESEASILPVDIRDRGVDVGVAILLQSANEKILLTRRAANLAIFPNVWVPPGGHVELGEKLLDAGMRELQEETGITLGPEEYSSQMLGLWESVFPPMLSRGLPCRHHIVSYVLIQSTQTHHELQERLRPNPQEVSACVWVGPAVVQAIVSSIDGEDDCGRVPDDLPETVRISEVMKDGVLHPTSLPLSVLINKATTQGPDVERVSTGTKFALELWLKTLVIAQRSDRNQNEKGTQVTSSSFLHTDVLSMT</sequence>
<feature type="domain" description="Nudix hydrolase" evidence="13">
    <location>
        <begin position="98"/>
        <end position="246"/>
    </location>
</feature>
<dbReference type="GO" id="GO:0006742">
    <property type="term" value="P:NADP+ catabolic process"/>
    <property type="evidence" value="ECO:0007669"/>
    <property type="project" value="TreeGrafter"/>
</dbReference>
<reference evidence="14" key="2">
    <citation type="submission" date="2025-08" db="UniProtKB">
        <authorList>
            <consortium name="Ensembl"/>
        </authorList>
    </citation>
    <scope>IDENTIFICATION</scope>
</reference>
<dbReference type="PANTHER" id="PTHR42904">
    <property type="entry name" value="NUDIX HYDROLASE, NUDC SUBFAMILY"/>
    <property type="match status" value="1"/>
</dbReference>
<dbReference type="GO" id="GO:0005829">
    <property type="term" value="C:cytosol"/>
    <property type="evidence" value="ECO:0007669"/>
    <property type="project" value="TreeGrafter"/>
</dbReference>
<proteinExistence type="inferred from homology"/>
<dbReference type="GO" id="GO:0046872">
    <property type="term" value="F:metal ion binding"/>
    <property type="evidence" value="ECO:0007669"/>
    <property type="project" value="UniProtKB-KW"/>
</dbReference>
<reference evidence="14" key="1">
    <citation type="submission" date="2021-06" db="EMBL/GenBank/DDBJ databases">
        <authorList>
            <consortium name="Wellcome Sanger Institute Data Sharing"/>
        </authorList>
    </citation>
    <scope>NUCLEOTIDE SEQUENCE [LARGE SCALE GENOMIC DNA]</scope>
</reference>
<evidence type="ECO:0000313" key="15">
    <source>
        <dbReference type="Proteomes" id="UP000694620"/>
    </source>
</evidence>
<dbReference type="PROSITE" id="PS51462">
    <property type="entry name" value="NUDIX"/>
    <property type="match status" value="1"/>
</dbReference>
<evidence type="ECO:0000256" key="3">
    <source>
        <dbReference type="ARBA" id="ARBA00005582"/>
    </source>
</evidence>
<evidence type="ECO:0000256" key="5">
    <source>
        <dbReference type="ARBA" id="ARBA00022801"/>
    </source>
</evidence>
<keyword evidence="5" id="KW-0378">Hydrolase</keyword>
<dbReference type="GeneTree" id="ENSGT00390000013847"/>
<dbReference type="FunFam" id="3.90.79.10:FF:000033">
    <property type="entry name" value="nucleoside diphosphate-linked moiety X motif 17 isoform X1"/>
    <property type="match status" value="1"/>
</dbReference>
<keyword evidence="4" id="KW-0479">Metal-binding</keyword>
<evidence type="ECO:0000256" key="7">
    <source>
        <dbReference type="ARBA" id="ARBA00023211"/>
    </source>
</evidence>
<dbReference type="AlphaFoldDB" id="A0A8C4RM33"/>
<dbReference type="Proteomes" id="UP000694620">
    <property type="component" value="Chromosome 2"/>
</dbReference>
<evidence type="ECO:0000256" key="9">
    <source>
        <dbReference type="ARBA" id="ARBA00093205"/>
    </source>
</evidence>
<name>A0A8C4RM33_ERPCA</name>
<gene>
    <name evidence="14" type="primary">nudt17</name>
</gene>
<dbReference type="CDD" id="cd04694">
    <property type="entry name" value="NUDIX_Nudt17"/>
    <property type="match status" value="1"/>
</dbReference>
<evidence type="ECO:0000256" key="2">
    <source>
        <dbReference type="ARBA" id="ARBA00001946"/>
    </source>
</evidence>
<evidence type="ECO:0000256" key="4">
    <source>
        <dbReference type="ARBA" id="ARBA00022723"/>
    </source>
</evidence>
<dbReference type="InterPro" id="IPR000086">
    <property type="entry name" value="NUDIX_hydrolase_dom"/>
</dbReference>
<dbReference type="GO" id="GO:0005777">
    <property type="term" value="C:peroxisome"/>
    <property type="evidence" value="ECO:0007669"/>
    <property type="project" value="TreeGrafter"/>
</dbReference>
<comment type="catalytic activity">
    <reaction evidence="9">
        <text>a 5'-end (N(7)-methyl 5'-triphosphoguanosine)-ribonucleoside in mRNA + H2O = N(7)-methyl-GDP + a 5'-end phospho-ribonucleoside in mRNA + 2 H(+)</text>
        <dbReference type="Rhea" id="RHEA:67484"/>
        <dbReference type="Rhea" id="RHEA-COMP:15692"/>
        <dbReference type="Rhea" id="RHEA-COMP:17167"/>
        <dbReference type="ChEBI" id="CHEBI:15377"/>
        <dbReference type="ChEBI" id="CHEBI:15378"/>
        <dbReference type="ChEBI" id="CHEBI:63714"/>
        <dbReference type="ChEBI" id="CHEBI:138282"/>
        <dbReference type="ChEBI" id="CHEBI:156461"/>
        <dbReference type="EC" id="3.6.1.62"/>
    </reaction>
</comment>
<dbReference type="EC" id="3.6.1.62" evidence="8"/>
<keyword evidence="7" id="KW-0464">Manganese</keyword>
<dbReference type="PANTHER" id="PTHR42904:SF1">
    <property type="entry name" value="NUCLEOSIDE DIPHOSPHATE-LINKED MOIETY X MOTIF 17"/>
    <property type="match status" value="1"/>
</dbReference>
<comment type="cofactor">
    <cofactor evidence="2">
        <name>Mg(2+)</name>
        <dbReference type="ChEBI" id="CHEBI:18420"/>
    </cofactor>
</comment>
<accession>A0A8C4RM33</accession>
<dbReference type="Ensembl" id="ENSECRT00000004193.1">
    <property type="protein sequence ID" value="ENSECRP00000004129.1"/>
    <property type="gene ID" value="ENSECRG00000002806.1"/>
</dbReference>
<dbReference type="Gene3D" id="3.90.79.10">
    <property type="entry name" value="Nucleoside Triphosphate Pyrophosphohydrolase"/>
    <property type="match status" value="1"/>
</dbReference>
<evidence type="ECO:0000256" key="11">
    <source>
        <dbReference type="ARBA" id="ARBA00093621"/>
    </source>
</evidence>
<evidence type="ECO:0000256" key="6">
    <source>
        <dbReference type="ARBA" id="ARBA00022842"/>
    </source>
</evidence>
<dbReference type="SUPFAM" id="SSF55811">
    <property type="entry name" value="Nudix"/>
    <property type="match status" value="1"/>
</dbReference>
<evidence type="ECO:0000256" key="8">
    <source>
        <dbReference type="ARBA" id="ARBA00026102"/>
    </source>
</evidence>
<dbReference type="GO" id="GO:0019677">
    <property type="term" value="P:NAD+ catabolic process"/>
    <property type="evidence" value="ECO:0007669"/>
    <property type="project" value="TreeGrafter"/>
</dbReference>
<keyword evidence="15" id="KW-1185">Reference proteome</keyword>
<protein>
    <recommendedName>
        <fullName evidence="11">m7GpppN-mRNA hydrolase NUDT17</fullName>
        <ecNumber evidence="8">3.6.1.62</ecNumber>
    </recommendedName>
    <alternativeName>
        <fullName evidence="12">Nucleoside diphosphate-linked moiety X motif 17</fullName>
    </alternativeName>
</protein>
<comment type="similarity">
    <text evidence="3">Belongs to the Nudix hydrolase family.</text>
</comment>
<comment type="function">
    <text evidence="10">Acts as a decapping enzyme capable of hydrolyzing monomethylated capped RNAs (in vitro). Hydrolyzes monomethylated capped RNA after alpha and beta phosphates to form N(7)-methyl-GDP. Shows low activity towards unmethylated capped RNA.</text>
</comment>
<dbReference type="GO" id="GO:0035529">
    <property type="term" value="F:NADH pyrophosphatase activity"/>
    <property type="evidence" value="ECO:0007669"/>
    <property type="project" value="TreeGrafter"/>
</dbReference>
<dbReference type="InterPro" id="IPR033716">
    <property type="entry name" value="Nudt17_dom"/>
</dbReference>
<evidence type="ECO:0000256" key="1">
    <source>
        <dbReference type="ARBA" id="ARBA00001936"/>
    </source>
</evidence>
<evidence type="ECO:0000256" key="10">
    <source>
        <dbReference type="ARBA" id="ARBA00093415"/>
    </source>
</evidence>
<dbReference type="InterPro" id="IPR015797">
    <property type="entry name" value="NUDIX_hydrolase-like_dom_sf"/>
</dbReference>
<evidence type="ECO:0000313" key="14">
    <source>
        <dbReference type="Ensembl" id="ENSECRP00000004129.1"/>
    </source>
</evidence>
<evidence type="ECO:0000259" key="13">
    <source>
        <dbReference type="PROSITE" id="PS51462"/>
    </source>
</evidence>
<dbReference type="InterPro" id="IPR050241">
    <property type="entry name" value="NAD-cap_RNA_hydrolase_NudC"/>
</dbReference>
<reference evidence="14" key="3">
    <citation type="submission" date="2025-09" db="UniProtKB">
        <authorList>
            <consortium name="Ensembl"/>
        </authorList>
    </citation>
    <scope>IDENTIFICATION</scope>
</reference>
<keyword evidence="6" id="KW-0460">Magnesium</keyword>